<evidence type="ECO:0000313" key="1">
    <source>
        <dbReference type="EMBL" id="KAK4829074.1"/>
    </source>
</evidence>
<gene>
    <name evidence="1" type="ORF">QYF61_002018</name>
</gene>
<comment type="caution">
    <text evidence="1">The sequence shown here is derived from an EMBL/GenBank/DDBJ whole genome shotgun (WGS) entry which is preliminary data.</text>
</comment>
<reference evidence="1 2" key="1">
    <citation type="journal article" date="2023" name="J. Hered.">
        <title>Chromosome-level genome of the wood stork (Mycteria americana) provides insight into avian chromosome evolution.</title>
        <authorList>
            <person name="Flamio R. Jr."/>
            <person name="Ramstad K.M."/>
        </authorList>
    </citation>
    <scope>NUCLEOTIDE SEQUENCE [LARGE SCALE GENOMIC DNA]</scope>
    <source>
        <strain evidence="1">JAX WOST 10</strain>
    </source>
</reference>
<accession>A0AAN7NR93</accession>
<proteinExistence type="predicted"/>
<dbReference type="EMBL" id="JAUNZN010000001">
    <property type="protein sequence ID" value="KAK4829074.1"/>
    <property type="molecule type" value="Genomic_DNA"/>
</dbReference>
<name>A0AAN7NR93_MYCAM</name>
<dbReference type="Proteomes" id="UP001333110">
    <property type="component" value="Unassembled WGS sequence"/>
</dbReference>
<organism evidence="1 2">
    <name type="scientific">Mycteria americana</name>
    <name type="common">Wood stork</name>
    <dbReference type="NCBI Taxonomy" id="33587"/>
    <lineage>
        <taxon>Eukaryota</taxon>
        <taxon>Metazoa</taxon>
        <taxon>Chordata</taxon>
        <taxon>Craniata</taxon>
        <taxon>Vertebrata</taxon>
        <taxon>Euteleostomi</taxon>
        <taxon>Archelosauria</taxon>
        <taxon>Archosauria</taxon>
        <taxon>Dinosauria</taxon>
        <taxon>Saurischia</taxon>
        <taxon>Theropoda</taxon>
        <taxon>Coelurosauria</taxon>
        <taxon>Aves</taxon>
        <taxon>Neognathae</taxon>
        <taxon>Neoaves</taxon>
        <taxon>Aequornithes</taxon>
        <taxon>Ciconiiformes</taxon>
        <taxon>Ciconiidae</taxon>
        <taxon>Mycteria</taxon>
    </lineage>
</organism>
<evidence type="ECO:0000313" key="2">
    <source>
        <dbReference type="Proteomes" id="UP001333110"/>
    </source>
</evidence>
<protein>
    <submittedName>
        <fullName evidence="1">Uncharacterized protein</fullName>
    </submittedName>
</protein>
<keyword evidence="2" id="KW-1185">Reference proteome</keyword>
<sequence length="212" mass="24430">MARLTRLYMTDHHPLGLAIQPVFNPPHCLLIQPILHQLLYEDLMGDTVESLTEVQVDNIHCSPLIYQASHFIIEGYQSVPQFSKLGIIYRRCSEFLDPCGSSLYHHICSEVYQCSVLRPDLYNILINDVEEVMDLSSLQMTPDWGHQSIHSARDARQIDLDTLEEWADRNFMKFDQDKCKALCLGRKKPFAVIQAGYCQGGESSVERTRRTW</sequence>
<dbReference type="AlphaFoldDB" id="A0AAN7NR93"/>